<keyword evidence="3 7" id="KW-0436">Ligase</keyword>
<dbReference type="PANTHER" id="PTHR11815">
    <property type="entry name" value="SUCCINYL-COA SYNTHETASE BETA CHAIN"/>
    <property type="match status" value="1"/>
</dbReference>
<dbReference type="eggNOG" id="COG0045">
    <property type="taxonomic scope" value="Bacteria"/>
</dbReference>
<keyword evidence="2 7" id="KW-0816">Tricarboxylic acid cycle</keyword>
<evidence type="ECO:0000256" key="2">
    <source>
        <dbReference type="ARBA" id="ARBA00022532"/>
    </source>
</evidence>
<feature type="binding site" evidence="7">
    <location>
        <position position="100"/>
    </location>
    <ligand>
        <name>ATP</name>
        <dbReference type="ChEBI" id="CHEBI:30616"/>
    </ligand>
</feature>
<feature type="binding site" evidence="7">
    <location>
        <position position="200"/>
    </location>
    <ligand>
        <name>Mg(2+)</name>
        <dbReference type="ChEBI" id="CHEBI:18420"/>
    </ligand>
</feature>
<keyword evidence="11" id="KW-1185">Reference proteome</keyword>
<dbReference type="GO" id="GO:0006104">
    <property type="term" value="P:succinyl-CoA metabolic process"/>
    <property type="evidence" value="ECO:0007669"/>
    <property type="project" value="TreeGrafter"/>
</dbReference>
<dbReference type="InterPro" id="IPR011761">
    <property type="entry name" value="ATP-grasp"/>
</dbReference>
<dbReference type="OrthoDB" id="9802602at2"/>
<dbReference type="InterPro" id="IPR016102">
    <property type="entry name" value="Succinyl-CoA_synth-like"/>
</dbReference>
<feature type="binding site" evidence="7">
    <location>
        <begin position="54"/>
        <end position="56"/>
    </location>
    <ligand>
        <name>ATP</name>
        <dbReference type="ChEBI" id="CHEBI:30616"/>
    </ligand>
</feature>
<comment type="catalytic activity">
    <reaction evidence="7">
        <text>succinate + ATP + CoA = succinyl-CoA + ADP + phosphate</text>
        <dbReference type="Rhea" id="RHEA:17661"/>
        <dbReference type="ChEBI" id="CHEBI:30031"/>
        <dbReference type="ChEBI" id="CHEBI:30616"/>
        <dbReference type="ChEBI" id="CHEBI:43474"/>
        <dbReference type="ChEBI" id="CHEBI:57287"/>
        <dbReference type="ChEBI" id="CHEBI:57292"/>
        <dbReference type="ChEBI" id="CHEBI:456216"/>
        <dbReference type="EC" id="6.2.1.5"/>
    </reaction>
</comment>
<comment type="cofactor">
    <cofactor evidence="7">
        <name>Mg(2+)</name>
        <dbReference type="ChEBI" id="CHEBI:18420"/>
    </cofactor>
    <text evidence="7">Binds 1 Mg(2+) ion per subunit.</text>
</comment>
<dbReference type="NCBIfam" id="NF001913">
    <property type="entry name" value="PRK00696.1"/>
    <property type="match status" value="1"/>
</dbReference>
<dbReference type="GeneID" id="78506221"/>
<comment type="catalytic activity">
    <reaction evidence="7">
        <text>GTP + succinate + CoA = succinyl-CoA + GDP + phosphate</text>
        <dbReference type="Rhea" id="RHEA:22120"/>
        <dbReference type="ChEBI" id="CHEBI:30031"/>
        <dbReference type="ChEBI" id="CHEBI:37565"/>
        <dbReference type="ChEBI" id="CHEBI:43474"/>
        <dbReference type="ChEBI" id="CHEBI:57287"/>
        <dbReference type="ChEBI" id="CHEBI:57292"/>
        <dbReference type="ChEBI" id="CHEBI:58189"/>
    </reaction>
</comment>
<evidence type="ECO:0000256" key="3">
    <source>
        <dbReference type="ARBA" id="ARBA00022598"/>
    </source>
</evidence>
<dbReference type="Pfam" id="PF00549">
    <property type="entry name" value="Ligase_CoA"/>
    <property type="match status" value="1"/>
</dbReference>
<keyword evidence="4 7" id="KW-0479">Metal-binding</keyword>
<dbReference type="PANTHER" id="PTHR11815:SF10">
    <property type="entry name" value="SUCCINATE--COA LIGASE [GDP-FORMING] SUBUNIT BETA, MITOCHONDRIAL"/>
    <property type="match status" value="1"/>
</dbReference>
<gene>
    <name evidence="7 10" type="primary">sucC</name>
    <name evidence="10" type="ORF">SAMEA4364220_00178</name>
</gene>
<comment type="caution">
    <text evidence="7">Lacks conserved residue(s) required for the propagation of feature annotation.</text>
</comment>
<protein>
    <recommendedName>
        <fullName evidence="7">Succinate--CoA ligase [ADP-forming] subunit beta</fullName>
        <ecNumber evidence="7">6.2.1.5</ecNumber>
    </recommendedName>
    <alternativeName>
        <fullName evidence="7">Succinyl-CoA synthetase subunit beta</fullName>
        <shortName evidence="7">SCS-beta</shortName>
    </alternativeName>
</protein>
<accession>A0A239TAY8</accession>
<comment type="pathway">
    <text evidence="7">Carbohydrate metabolism; tricarboxylic acid cycle; succinate from succinyl-CoA (ligase route): step 1/1.</text>
</comment>
<reference evidence="10 11" key="1">
    <citation type="submission" date="2017-06" db="EMBL/GenBank/DDBJ databases">
        <authorList>
            <consortium name="Pathogen Informatics"/>
        </authorList>
    </citation>
    <scope>NUCLEOTIDE SEQUENCE [LARGE SCALE GENOMIC DNA]</scope>
    <source>
        <strain evidence="10 11">NCTC10570</strain>
    </source>
</reference>
<dbReference type="InterPro" id="IPR005811">
    <property type="entry name" value="SUCC_ACL_C"/>
</dbReference>
<dbReference type="InterPro" id="IPR013815">
    <property type="entry name" value="ATP_grasp_subdomain_1"/>
</dbReference>
<dbReference type="GO" id="GO:0004775">
    <property type="term" value="F:succinate-CoA ligase (ADP-forming) activity"/>
    <property type="evidence" value="ECO:0007669"/>
    <property type="project" value="UniProtKB-UniRule"/>
</dbReference>
<dbReference type="Gene3D" id="3.30.1490.20">
    <property type="entry name" value="ATP-grasp fold, A domain"/>
    <property type="match status" value="1"/>
</dbReference>
<evidence type="ECO:0000256" key="5">
    <source>
        <dbReference type="ARBA" id="ARBA00022741"/>
    </source>
</evidence>
<keyword evidence="5 7" id="KW-0547">Nucleotide-binding</keyword>
<evidence type="ECO:0000256" key="7">
    <source>
        <dbReference type="HAMAP-Rule" id="MF_00558"/>
    </source>
</evidence>
<dbReference type="SUPFAM" id="SSF56059">
    <property type="entry name" value="Glutathione synthetase ATP-binding domain-like"/>
    <property type="match status" value="1"/>
</dbReference>
<keyword evidence="7 8" id="KW-0067">ATP-binding</keyword>
<comment type="function">
    <text evidence="7">Succinyl-CoA synthetase functions in the citric acid cycle (TCA), coupling the hydrolysis of succinyl-CoA to the synthesis of either ATP or GTP and thus represents the only step of substrate-level phosphorylation in the TCA. The beta subunit provides nucleotide specificity of the enzyme and binds the substrate succinate, while the binding sites for coenzyme A and phosphate are found in the alpha subunit.</text>
</comment>
<dbReference type="InterPro" id="IPR005809">
    <property type="entry name" value="Succ_CoA_ligase-like_bsu"/>
</dbReference>
<dbReference type="HAMAP" id="MF_00558">
    <property type="entry name" value="Succ_CoA_beta"/>
    <property type="match status" value="1"/>
</dbReference>
<dbReference type="AlphaFoldDB" id="A0A239TAY8"/>
<dbReference type="InterPro" id="IPR017866">
    <property type="entry name" value="Succ-CoA_synthase_bsu_CS"/>
</dbReference>
<dbReference type="PROSITE" id="PS50975">
    <property type="entry name" value="ATP_GRASP"/>
    <property type="match status" value="1"/>
</dbReference>
<dbReference type="Gene3D" id="3.40.50.261">
    <property type="entry name" value="Succinyl-CoA synthetase domains"/>
    <property type="match status" value="1"/>
</dbReference>
<dbReference type="PROSITE" id="PS01217">
    <property type="entry name" value="SUCCINYL_COA_LIG_3"/>
    <property type="match status" value="1"/>
</dbReference>
<sequence length="390" mass="42177">MNIHEYQAKQIFREFGVAVPNGVPAFSVDEAVANAETKLTGPVYVVKAQIHAGGRGKAGGVKLAKSLDEVKTYASEILGKVLVTKQTGPAGKKVNRLLIEEGCKFKKELYLSFTVDRVSSRIVMIGSEEGGMEIEEVAAKTPEKIFKEYIDPLLGLTSYQATRMAYKMNFTPASVRKAAALMQNLYKLFIAKDCSLAEINPLVITEDDNVMALDAKLNFDDSALFRHPDVQALRDVTEEDPKELEAAQLGLNYVNLGGDVACMVNGAGLAMATVDIIKYYGGEPANFLDIGGQSTPEDNAKAFKIMLEGGQAKGIFVNIFGGINRCDKVAEGIVKASQLIDLNVPIVVRLEGTNVKEGREILKNANVPGLIMAESMELGAQKIVELVKNA</sequence>
<feature type="domain" description="ATP-grasp" evidence="9">
    <location>
        <begin position="9"/>
        <end position="228"/>
    </location>
</feature>
<dbReference type="GO" id="GO:0000287">
    <property type="term" value="F:magnesium ion binding"/>
    <property type="evidence" value="ECO:0007669"/>
    <property type="project" value="UniProtKB-UniRule"/>
</dbReference>
<dbReference type="UniPathway" id="UPA00223">
    <property type="reaction ID" value="UER00999"/>
</dbReference>
<dbReference type="FunFam" id="3.40.50.261:FF:000001">
    <property type="entry name" value="Succinate--CoA ligase [ADP-forming] subunit beta"/>
    <property type="match status" value="1"/>
</dbReference>
<dbReference type="SUPFAM" id="SSF52210">
    <property type="entry name" value="Succinyl-CoA synthetase domains"/>
    <property type="match status" value="1"/>
</dbReference>
<dbReference type="PIRSF" id="PIRSF001554">
    <property type="entry name" value="SucCS_beta"/>
    <property type="match status" value="1"/>
</dbReference>
<dbReference type="FunFam" id="3.30.470.20:FF:000002">
    <property type="entry name" value="Succinate--CoA ligase [ADP-forming] subunit beta"/>
    <property type="match status" value="1"/>
</dbReference>
<evidence type="ECO:0000256" key="1">
    <source>
        <dbReference type="ARBA" id="ARBA00009182"/>
    </source>
</evidence>
<dbReference type="EMBL" id="LT906446">
    <property type="protein sequence ID" value="SNU94248.1"/>
    <property type="molecule type" value="Genomic_DNA"/>
</dbReference>
<dbReference type="GO" id="GO:0005829">
    <property type="term" value="C:cytosol"/>
    <property type="evidence" value="ECO:0007669"/>
    <property type="project" value="TreeGrafter"/>
</dbReference>
<feature type="binding site" evidence="7">
    <location>
        <position position="103"/>
    </location>
    <ligand>
        <name>ATP</name>
        <dbReference type="ChEBI" id="CHEBI:30616"/>
    </ligand>
</feature>
<proteinExistence type="inferred from homology"/>
<dbReference type="GO" id="GO:0004776">
    <property type="term" value="F:succinate-CoA ligase (GDP-forming) activity"/>
    <property type="evidence" value="ECO:0007669"/>
    <property type="project" value="RHEA"/>
</dbReference>
<dbReference type="GO" id="GO:0005524">
    <property type="term" value="F:ATP binding"/>
    <property type="evidence" value="ECO:0007669"/>
    <property type="project" value="UniProtKB-UniRule"/>
</dbReference>
<feature type="binding site" evidence="7">
    <location>
        <position position="47"/>
    </location>
    <ligand>
        <name>ATP</name>
        <dbReference type="ChEBI" id="CHEBI:30616"/>
    </ligand>
</feature>
<dbReference type="Proteomes" id="UP000215383">
    <property type="component" value="Chromosome 1"/>
</dbReference>
<dbReference type="NCBIfam" id="TIGR01016">
    <property type="entry name" value="sucCoAbeta"/>
    <property type="match status" value="1"/>
</dbReference>
<dbReference type="Gene3D" id="3.30.470.20">
    <property type="entry name" value="ATP-grasp fold, B domain"/>
    <property type="match status" value="1"/>
</dbReference>
<dbReference type="RefSeq" id="WP_027890166.1">
    <property type="nucleotide sequence ID" value="NZ_LT906446.1"/>
</dbReference>
<dbReference type="FunFam" id="3.30.1490.20:FF:000002">
    <property type="entry name" value="Succinate--CoA ligase [ADP-forming] subunit beta"/>
    <property type="match status" value="1"/>
</dbReference>
<dbReference type="EC" id="6.2.1.5" evidence="7"/>
<feature type="binding site" evidence="7">
    <location>
        <position position="265"/>
    </location>
    <ligand>
        <name>substrate</name>
        <note>ligand shared with subunit alpha</note>
    </ligand>
</feature>
<evidence type="ECO:0000259" key="9">
    <source>
        <dbReference type="PROSITE" id="PS50975"/>
    </source>
</evidence>
<organism evidence="10 11">
    <name type="scientific">Megamonas hypermegale</name>
    <dbReference type="NCBI Taxonomy" id="158847"/>
    <lineage>
        <taxon>Bacteria</taxon>
        <taxon>Bacillati</taxon>
        <taxon>Bacillota</taxon>
        <taxon>Negativicutes</taxon>
        <taxon>Selenomonadales</taxon>
        <taxon>Selenomonadaceae</taxon>
        <taxon>Megamonas</taxon>
    </lineage>
</organism>
<feature type="binding site" evidence="7">
    <location>
        <position position="108"/>
    </location>
    <ligand>
        <name>ATP</name>
        <dbReference type="ChEBI" id="CHEBI:30616"/>
    </ligand>
</feature>
<comment type="subunit">
    <text evidence="7">Heterotetramer of two alpha and two beta subunits.</text>
</comment>
<evidence type="ECO:0000256" key="4">
    <source>
        <dbReference type="ARBA" id="ARBA00022723"/>
    </source>
</evidence>
<comment type="similarity">
    <text evidence="1 7">Belongs to the succinate/malate CoA ligase beta subunit family.</text>
</comment>
<feature type="binding site" evidence="7">
    <location>
        <position position="214"/>
    </location>
    <ligand>
        <name>Mg(2+)</name>
        <dbReference type="ChEBI" id="CHEBI:18420"/>
    </ligand>
</feature>
<keyword evidence="6 7" id="KW-0460">Magnesium</keyword>
<dbReference type="GO" id="GO:0006099">
    <property type="term" value="P:tricarboxylic acid cycle"/>
    <property type="evidence" value="ECO:0007669"/>
    <property type="project" value="UniProtKB-UniRule"/>
</dbReference>
<dbReference type="GO" id="GO:0042709">
    <property type="term" value="C:succinate-CoA ligase complex"/>
    <property type="evidence" value="ECO:0007669"/>
    <property type="project" value="TreeGrafter"/>
</dbReference>
<evidence type="ECO:0000313" key="10">
    <source>
        <dbReference type="EMBL" id="SNU94248.1"/>
    </source>
</evidence>
<evidence type="ECO:0000256" key="6">
    <source>
        <dbReference type="ARBA" id="ARBA00022842"/>
    </source>
</evidence>
<evidence type="ECO:0000313" key="11">
    <source>
        <dbReference type="Proteomes" id="UP000215383"/>
    </source>
</evidence>
<evidence type="ECO:0000256" key="8">
    <source>
        <dbReference type="PROSITE-ProRule" id="PRU00409"/>
    </source>
</evidence>
<dbReference type="Pfam" id="PF08442">
    <property type="entry name" value="ATP-grasp_2"/>
    <property type="match status" value="1"/>
</dbReference>
<name>A0A239TAY8_9FIRM</name>
<dbReference type="InterPro" id="IPR013650">
    <property type="entry name" value="ATP-grasp_succ-CoA_synth-type"/>
</dbReference>